<dbReference type="NCBIfam" id="NF008037">
    <property type="entry name" value="PRK10769.1"/>
    <property type="match status" value="1"/>
</dbReference>
<dbReference type="InterPro" id="IPR012259">
    <property type="entry name" value="DHFR"/>
</dbReference>
<comment type="catalytic activity">
    <reaction evidence="8">
        <text>(6S)-5,6,7,8-tetrahydrofolate + NADP(+) = 7,8-dihydrofolate + NADPH + H(+)</text>
        <dbReference type="Rhea" id="RHEA:15009"/>
        <dbReference type="ChEBI" id="CHEBI:15378"/>
        <dbReference type="ChEBI" id="CHEBI:57451"/>
        <dbReference type="ChEBI" id="CHEBI:57453"/>
        <dbReference type="ChEBI" id="CHEBI:57783"/>
        <dbReference type="ChEBI" id="CHEBI:58349"/>
        <dbReference type="EC" id="1.5.1.3"/>
    </reaction>
</comment>
<comment type="pathway">
    <text evidence="1 8">Cofactor biosynthesis; tetrahydrofolate biosynthesis; 5,6,7,8-tetrahydrofolate from 7,8-dihydrofolate: step 1/1.</text>
</comment>
<name>A0A4D6XU27_9GAMM</name>
<dbReference type="OrthoDB" id="9804315at2"/>
<evidence type="ECO:0000256" key="5">
    <source>
        <dbReference type="ARBA" id="ARBA00022857"/>
    </source>
</evidence>
<dbReference type="PROSITE" id="PS00075">
    <property type="entry name" value="DHFR_1"/>
    <property type="match status" value="1"/>
</dbReference>
<dbReference type="PROSITE" id="PS51330">
    <property type="entry name" value="DHFR_2"/>
    <property type="match status" value="1"/>
</dbReference>
<dbReference type="FunFam" id="3.40.430.10:FF:000001">
    <property type="entry name" value="Dihydrofolate reductase"/>
    <property type="match status" value="1"/>
</dbReference>
<keyword evidence="5 8" id="KW-0521">NADP</keyword>
<dbReference type="SUPFAM" id="SSF53597">
    <property type="entry name" value="Dihydrofolate reductase-like"/>
    <property type="match status" value="1"/>
</dbReference>
<comment type="function">
    <text evidence="7 8">Key enzyme in folate metabolism. Catalyzes an essential reaction for de novo glycine and purine synthesis, and for DNA precursor synthesis.</text>
</comment>
<dbReference type="PANTHER" id="PTHR48069:SF3">
    <property type="entry name" value="DIHYDROFOLATE REDUCTASE"/>
    <property type="match status" value="1"/>
</dbReference>
<sequence length="165" mass="19561">MKISLIAAISNNLVIGNKNRIPWNLPEDLKWFKKNTIYKSVIMGRLTWESIINSLPMRTNIVISRKKIVNKNIIWANSINNAIVSTIYSKYKKNQEIMVIGGSEIYKQMLFYANKLYLTHVNCNIIGDSYFPKYKLYKNWKIVFQKKFFKDSKHSYDFCFEILTR</sequence>
<comment type="similarity">
    <text evidence="2 8 9">Belongs to the dihydrofolate reductase family.</text>
</comment>
<reference evidence="10" key="1">
    <citation type="submission" date="2022-11" db="EMBL/GenBank/DDBJ databases">
        <title>The whole genome sequencing of pests is an important tool to study the evolution of the plant-insect interaction and insecticide resistance.</title>
        <authorList>
            <person name="Kananovich Y."/>
        </authorList>
    </citation>
    <scope>NUCLEOTIDE SEQUENCE</scope>
    <source>
        <strain evidence="10">BSU_Aph_2016</strain>
    </source>
</reference>
<dbReference type="EC" id="1.5.1.3" evidence="3 8"/>
<dbReference type="GO" id="GO:0046654">
    <property type="term" value="P:tetrahydrofolate biosynthetic process"/>
    <property type="evidence" value="ECO:0007669"/>
    <property type="project" value="UniProtKB-UniPathway"/>
</dbReference>
<keyword evidence="4 8" id="KW-0554">One-carbon metabolism</keyword>
<protein>
    <recommendedName>
        <fullName evidence="3 8">Dihydrofolate reductase</fullName>
        <ecNumber evidence="3 8">1.5.1.3</ecNumber>
    </recommendedName>
</protein>
<proteinExistence type="inferred from homology"/>
<dbReference type="PIRSF" id="PIRSF000194">
    <property type="entry name" value="DHFR"/>
    <property type="match status" value="1"/>
</dbReference>
<evidence type="ECO:0000313" key="11">
    <source>
        <dbReference type="Proteomes" id="UP001163441"/>
    </source>
</evidence>
<organism evidence="10 11">
    <name type="scientific">Buchnera aphidicola</name>
    <name type="common">Aphis craccivora</name>
    <dbReference type="NCBI Taxonomy" id="466616"/>
    <lineage>
        <taxon>Bacteria</taxon>
        <taxon>Pseudomonadati</taxon>
        <taxon>Pseudomonadota</taxon>
        <taxon>Gammaproteobacteria</taxon>
        <taxon>Enterobacterales</taxon>
        <taxon>Erwiniaceae</taxon>
        <taxon>Buchnera</taxon>
    </lineage>
</organism>
<evidence type="ECO:0000256" key="8">
    <source>
        <dbReference type="PIRNR" id="PIRNR000194"/>
    </source>
</evidence>
<dbReference type="GO" id="GO:0046452">
    <property type="term" value="P:dihydrofolate metabolic process"/>
    <property type="evidence" value="ECO:0007669"/>
    <property type="project" value="TreeGrafter"/>
</dbReference>
<evidence type="ECO:0000313" key="10">
    <source>
        <dbReference type="EMBL" id="WAI17914.1"/>
    </source>
</evidence>
<dbReference type="PANTHER" id="PTHR48069">
    <property type="entry name" value="DIHYDROFOLATE REDUCTASE"/>
    <property type="match status" value="1"/>
</dbReference>
<dbReference type="InterPro" id="IPR001796">
    <property type="entry name" value="DHFR_dom"/>
</dbReference>
<dbReference type="InterPro" id="IPR024072">
    <property type="entry name" value="DHFR-like_dom_sf"/>
</dbReference>
<keyword evidence="6 8" id="KW-0560">Oxidoreductase</keyword>
<dbReference type="InterPro" id="IPR017925">
    <property type="entry name" value="DHFR_CS"/>
</dbReference>
<evidence type="ECO:0000256" key="3">
    <source>
        <dbReference type="ARBA" id="ARBA00012856"/>
    </source>
</evidence>
<evidence type="ECO:0000256" key="7">
    <source>
        <dbReference type="ARBA" id="ARBA00025067"/>
    </source>
</evidence>
<dbReference type="EMBL" id="CP113403">
    <property type="protein sequence ID" value="WAI17914.1"/>
    <property type="molecule type" value="Genomic_DNA"/>
</dbReference>
<dbReference type="GO" id="GO:0070401">
    <property type="term" value="F:NADP+ binding"/>
    <property type="evidence" value="ECO:0007669"/>
    <property type="project" value="UniProtKB-ARBA"/>
</dbReference>
<dbReference type="GO" id="GO:0006730">
    <property type="term" value="P:one-carbon metabolic process"/>
    <property type="evidence" value="ECO:0007669"/>
    <property type="project" value="UniProtKB-KW"/>
</dbReference>
<dbReference type="GO" id="GO:0046655">
    <property type="term" value="P:folic acid metabolic process"/>
    <property type="evidence" value="ECO:0007669"/>
    <property type="project" value="TreeGrafter"/>
</dbReference>
<evidence type="ECO:0000256" key="9">
    <source>
        <dbReference type="RuleBase" id="RU004474"/>
    </source>
</evidence>
<evidence type="ECO:0000256" key="6">
    <source>
        <dbReference type="ARBA" id="ARBA00023002"/>
    </source>
</evidence>
<dbReference type="Pfam" id="PF00186">
    <property type="entry name" value="DHFR_1"/>
    <property type="match status" value="1"/>
</dbReference>
<evidence type="ECO:0000256" key="4">
    <source>
        <dbReference type="ARBA" id="ARBA00022563"/>
    </source>
</evidence>
<dbReference type="RefSeq" id="WP_158360456.1">
    <property type="nucleotide sequence ID" value="NZ_CP034897.1"/>
</dbReference>
<dbReference type="CDD" id="cd00209">
    <property type="entry name" value="DHFR"/>
    <property type="match status" value="1"/>
</dbReference>
<gene>
    <name evidence="10" type="primary">folA</name>
    <name evidence="10" type="ORF">OWM53_00730</name>
</gene>
<dbReference type="Proteomes" id="UP001163441">
    <property type="component" value="Chromosome"/>
</dbReference>
<dbReference type="Gene3D" id="3.40.430.10">
    <property type="entry name" value="Dihydrofolate Reductase, subunit A"/>
    <property type="match status" value="1"/>
</dbReference>
<evidence type="ECO:0000256" key="1">
    <source>
        <dbReference type="ARBA" id="ARBA00004903"/>
    </source>
</evidence>
<dbReference type="GO" id="GO:0005829">
    <property type="term" value="C:cytosol"/>
    <property type="evidence" value="ECO:0007669"/>
    <property type="project" value="TreeGrafter"/>
</dbReference>
<accession>A0A4D6XU27</accession>
<evidence type="ECO:0000256" key="2">
    <source>
        <dbReference type="ARBA" id="ARBA00009539"/>
    </source>
</evidence>
<dbReference type="GO" id="GO:0004146">
    <property type="term" value="F:dihydrofolate reductase activity"/>
    <property type="evidence" value="ECO:0007669"/>
    <property type="project" value="UniProtKB-EC"/>
</dbReference>
<dbReference type="PRINTS" id="PR00070">
    <property type="entry name" value="DHFR"/>
</dbReference>
<dbReference type="AlphaFoldDB" id="A0A4D6XU27"/>